<dbReference type="Proteomes" id="UP000283589">
    <property type="component" value="Unassembled WGS sequence"/>
</dbReference>
<dbReference type="STRING" id="1121130.GCA_000519105_03495"/>
<evidence type="ECO:0000313" key="1">
    <source>
        <dbReference type="EMBL" id="RGV31180.1"/>
    </source>
</evidence>
<sequence length="988" mass="111014">MEGMIKKIHILGIILASVLLVSCIEERLSADDTENASAYLQVRGNSLLSSTDPLDNEIKSLRILAFKKSTGQCVSNKLYSAELNDVINHPIDEGVYDFVFLANEPNLVSVLDGLNGINDYADLGNITYPEQAFRSDVSIPMFQELKNVEVLPNRGGARVDGGEIQSLVELQLERLGTRVDIVLEGEEDLTNYFKGITFYNLPEGITLMSASNASLGRSKNRKFTLTDDASYFTSVSPSLEQQSRGIVWVKKITRFILPFSNFSPEDDDSKAITLKVDMENRHSPSCHLKIQAKGVAGASKDNYTLPYNSALLLTGTIKSPLNLNIQVTPWGEENHNWQVGNFYLNVSDINVSITDFNGARITFSSNMPKVHVLPDLYVGEEQVVSMSTGKVFNDLVFTPVVNSPWFAQYGNPVHDGKFVKYETSRFSYIYDTESKTGSGYMDILLDEYNEIHNKTFRLVLSGEVDGEKKLQREIKVHTRQEGYRFDGIYWDGPYVGAFFRDDEKGERIITGQQPRLENTTDLSEWQVWIEKGDGDIVLSTTPSFDPFVGTATPGDAEDYPVRPNEFKQHESGSYVTGRGRVYFRVAWKRGNPNPVIDNGLKQPRYAVVCLSYRRSTGWSPLSRIYIRQGEAADYLMTNGDNIQLGPLANKTRTEARKIAVFNLTTTKYKNGGENNYEDLSQIKSGVFVKYPSQAGVFFQWTSNAHPRRAYHPTKPVNGYSSTDDWGDIFVGARPMWDNGTGTDYAWNHKDISEVCPPGYHRPNDGYTNQIAYNGPYPNFERTLPLPVERSTHDGDPASNSNDQMYSEQIEKSEWRQSLALNPVAGELVLGNEAILDEQYPAERVGWKIYRYPTSPNFREDGEDENIKAVDGFYADGYFDRRPIQKQQIANGTNRYGVSVNTSQVAYRGCVFYNSATGASVFFPAGGRKELKGRLMYAGETGYYWSSSVSPIFPNSMYNAWAQENRRDLVGNVSTSISAGHLIRCFRDN</sequence>
<protein>
    <recommendedName>
        <fullName evidence="3">Major fimbrial subunit protein N-terminal domain-containing protein</fullName>
    </recommendedName>
</protein>
<dbReference type="PROSITE" id="PS51257">
    <property type="entry name" value="PROKAR_LIPOPROTEIN"/>
    <property type="match status" value="1"/>
</dbReference>
<dbReference type="EMBL" id="QRZA01000038">
    <property type="protein sequence ID" value="RGV31180.1"/>
    <property type="molecule type" value="Genomic_DNA"/>
</dbReference>
<organism evidence="1 2">
    <name type="scientific">Butyricimonas virosa</name>
    <dbReference type="NCBI Taxonomy" id="544645"/>
    <lineage>
        <taxon>Bacteria</taxon>
        <taxon>Pseudomonadati</taxon>
        <taxon>Bacteroidota</taxon>
        <taxon>Bacteroidia</taxon>
        <taxon>Bacteroidales</taxon>
        <taxon>Odoribacteraceae</taxon>
        <taxon>Butyricimonas</taxon>
    </lineage>
</organism>
<name>A0A412WV54_9BACT</name>
<evidence type="ECO:0000313" key="2">
    <source>
        <dbReference type="Proteomes" id="UP000283589"/>
    </source>
</evidence>
<gene>
    <name evidence="1" type="ORF">DWW18_18475</name>
</gene>
<reference evidence="1 2" key="1">
    <citation type="submission" date="2018-08" db="EMBL/GenBank/DDBJ databases">
        <title>A genome reference for cultivated species of the human gut microbiota.</title>
        <authorList>
            <person name="Zou Y."/>
            <person name="Xue W."/>
            <person name="Luo G."/>
        </authorList>
    </citation>
    <scope>NUCLEOTIDE SEQUENCE [LARGE SCALE GENOMIC DNA]</scope>
    <source>
        <strain evidence="1 2">AF14-49</strain>
    </source>
</reference>
<proteinExistence type="predicted"/>
<accession>A0A412WV54</accession>
<dbReference type="AlphaFoldDB" id="A0A412WV54"/>
<comment type="caution">
    <text evidence="1">The sequence shown here is derived from an EMBL/GenBank/DDBJ whole genome shotgun (WGS) entry which is preliminary data.</text>
</comment>
<evidence type="ECO:0008006" key="3">
    <source>
        <dbReference type="Google" id="ProtNLM"/>
    </source>
</evidence>